<dbReference type="InterPro" id="IPR029063">
    <property type="entry name" value="SAM-dependent_MTases_sf"/>
</dbReference>
<keyword evidence="6" id="KW-1185">Reference proteome</keyword>
<organism evidence="5 6">
    <name type="scientific">Candidatus Microsaccharimonas sossegonensis</name>
    <dbReference type="NCBI Taxonomy" id="2506948"/>
    <lineage>
        <taxon>Bacteria</taxon>
        <taxon>Candidatus Saccharimonadota</taxon>
        <taxon>Candidatus Saccharimonadia</taxon>
        <taxon>Candidatus Saccharimonadales</taxon>
        <taxon>Candidatus Saccharimonadaceae</taxon>
        <taxon>Candidatus Microsaccharimonas</taxon>
    </lineage>
</organism>
<keyword evidence="3" id="KW-0949">S-adenosyl-L-methionine</keyword>
<dbReference type="GO" id="GO:0032259">
    <property type="term" value="P:methylation"/>
    <property type="evidence" value="ECO:0007669"/>
    <property type="project" value="UniProtKB-KW"/>
</dbReference>
<evidence type="ECO:0000256" key="3">
    <source>
        <dbReference type="ARBA" id="ARBA00022691"/>
    </source>
</evidence>
<dbReference type="EMBL" id="SCKX01000001">
    <property type="protein sequence ID" value="RWZ78935.1"/>
    <property type="molecule type" value="Genomic_DNA"/>
</dbReference>
<comment type="caution">
    <text evidence="5">The sequence shown here is derived from an EMBL/GenBank/DDBJ whole genome shotgun (WGS) entry which is preliminary data.</text>
</comment>
<protein>
    <submittedName>
        <fullName evidence="5">Methyltransferase</fullName>
    </submittedName>
</protein>
<evidence type="ECO:0000256" key="2">
    <source>
        <dbReference type="ARBA" id="ARBA00022679"/>
    </source>
</evidence>
<keyword evidence="2" id="KW-0808">Transferase</keyword>
<dbReference type="GO" id="GO:0008168">
    <property type="term" value="F:methyltransferase activity"/>
    <property type="evidence" value="ECO:0007669"/>
    <property type="project" value="UniProtKB-KW"/>
</dbReference>
<evidence type="ECO:0000313" key="5">
    <source>
        <dbReference type="EMBL" id="RWZ78935.1"/>
    </source>
</evidence>
<proteinExistence type="inferred from homology"/>
<name>A0A4Q0AIA6_9BACT</name>
<dbReference type="Gene3D" id="3.40.50.150">
    <property type="entry name" value="Vaccinia Virus protein VP39"/>
    <property type="match status" value="1"/>
</dbReference>
<dbReference type="Proteomes" id="UP000289257">
    <property type="component" value="Unassembled WGS sequence"/>
</dbReference>
<evidence type="ECO:0000313" key="6">
    <source>
        <dbReference type="Proteomes" id="UP000289257"/>
    </source>
</evidence>
<evidence type="ECO:0000256" key="1">
    <source>
        <dbReference type="ARBA" id="ARBA00022603"/>
    </source>
</evidence>
<dbReference type="SUPFAM" id="SSF53335">
    <property type="entry name" value="S-adenosyl-L-methionine-dependent methyltransferases"/>
    <property type="match status" value="1"/>
</dbReference>
<dbReference type="PANTHER" id="PTHR12829">
    <property type="entry name" value="N6-ADENOSINE-METHYLTRANSFERASE"/>
    <property type="match status" value="1"/>
</dbReference>
<dbReference type="PROSITE" id="PS51143">
    <property type="entry name" value="MT_A70"/>
    <property type="match status" value="1"/>
</dbReference>
<dbReference type="AlphaFoldDB" id="A0A4Q0AIA6"/>
<sequence>MGSIPEQADCLEKYGIDRKIRVWYADPPWMTAQTGKRGAVRHYDLMTVERIKAMGPLIQELSDENATLLLWVTNAALPEGIEVLRAWGFEYKSHAAWDKYYMGLGSYFRSSHETLLHGVRGKAPWDFHGQRSTLLLPRTEHSRKPDEMIPLIERILPEGPYAELFARRRPNSRSDWLIWSNEVDSDFTLPGFPVPSDAKFRAGNAAADRGPGDA</sequence>
<dbReference type="PANTHER" id="PTHR12829:SF7">
    <property type="entry name" value="N6-ADENOSINE-METHYLTRANSFERASE CATALYTIC SUBUNIT"/>
    <property type="match status" value="1"/>
</dbReference>
<dbReference type="Pfam" id="PF05063">
    <property type="entry name" value="MT-A70"/>
    <property type="match status" value="1"/>
</dbReference>
<comment type="similarity">
    <text evidence="4">Belongs to the MT-A70-like family.</text>
</comment>
<keyword evidence="1 5" id="KW-0489">Methyltransferase</keyword>
<dbReference type="InterPro" id="IPR007757">
    <property type="entry name" value="MT-A70-like"/>
</dbReference>
<reference evidence="5" key="1">
    <citation type="submission" date="2019-01" db="EMBL/GenBank/DDBJ databases">
        <title>Genomic signatures and co-occurrence patterns of the ultra-small Saccharimodia (Patescibacteria phylum) suggest a symbiotic lifestyle.</title>
        <authorList>
            <person name="Lemos L."/>
            <person name="Medeiros J."/>
            <person name="Andreote F."/>
            <person name="Fernandes G."/>
            <person name="Varani A."/>
            <person name="Oliveira G."/>
            <person name="Pylro V."/>
        </authorList>
    </citation>
    <scope>NUCLEOTIDE SEQUENCE [LARGE SCALE GENOMIC DNA]</scope>
    <source>
        <strain evidence="5">AMD02</strain>
    </source>
</reference>
<evidence type="ECO:0000256" key="4">
    <source>
        <dbReference type="PROSITE-ProRule" id="PRU00489"/>
    </source>
</evidence>
<accession>A0A4Q0AIA6</accession>
<gene>
    <name evidence="5" type="ORF">EOT05_02005</name>
</gene>